<gene>
    <name evidence="9" type="primary">ARP5</name>
    <name evidence="9" type="ORF">KQ657_002509</name>
</gene>
<feature type="region of interest" description="Disordered" evidence="8">
    <location>
        <begin position="411"/>
        <end position="448"/>
    </location>
</feature>
<dbReference type="FunFam" id="3.30.420.40:FF:000058">
    <property type="entry name" value="Putative actin-related protein 5"/>
    <property type="match status" value="1"/>
</dbReference>
<dbReference type="SMART" id="SM00268">
    <property type="entry name" value="ACTIN"/>
    <property type="match status" value="1"/>
</dbReference>
<dbReference type="SUPFAM" id="SSF53067">
    <property type="entry name" value="Actin-like ATPase domain"/>
    <property type="match status" value="2"/>
</dbReference>
<evidence type="ECO:0000256" key="7">
    <source>
        <dbReference type="RuleBase" id="RU000487"/>
    </source>
</evidence>
<evidence type="ECO:0000256" key="6">
    <source>
        <dbReference type="ARBA" id="ARBA00023242"/>
    </source>
</evidence>
<dbReference type="AlphaFoldDB" id="A0A9P8AGB3"/>
<keyword evidence="6" id="KW-0539">Nucleus</keyword>
<keyword evidence="4" id="KW-0175">Coiled coil</keyword>
<dbReference type="RefSeq" id="XP_043047695.1">
    <property type="nucleotide sequence ID" value="XM_043193269.1"/>
</dbReference>
<comment type="similarity">
    <text evidence="7">Belongs to the actin family.</text>
</comment>
<keyword evidence="2" id="KW-0227">DNA damage</keyword>
<feature type="region of interest" description="Disordered" evidence="8">
    <location>
        <begin position="502"/>
        <end position="537"/>
    </location>
</feature>
<dbReference type="Pfam" id="PF00022">
    <property type="entry name" value="Actin"/>
    <property type="match status" value="2"/>
</dbReference>
<dbReference type="InterPro" id="IPR043129">
    <property type="entry name" value="ATPase_NBD"/>
</dbReference>
<dbReference type="FunFam" id="3.30.420.40:FF:000122">
    <property type="entry name" value="ARP5 actin-related protein 5 homolog"/>
    <property type="match status" value="1"/>
</dbReference>
<dbReference type="CDD" id="cd10211">
    <property type="entry name" value="ASKHA_NBD_Arp5"/>
    <property type="match status" value="1"/>
</dbReference>
<dbReference type="GO" id="GO:0006974">
    <property type="term" value="P:DNA damage response"/>
    <property type="evidence" value="ECO:0007669"/>
    <property type="project" value="UniProtKB-KW"/>
</dbReference>
<evidence type="ECO:0000256" key="2">
    <source>
        <dbReference type="ARBA" id="ARBA00022763"/>
    </source>
</evidence>
<reference evidence="9" key="1">
    <citation type="submission" date="2021-03" db="EMBL/GenBank/DDBJ databases">
        <authorList>
            <person name="Palmer J.M."/>
        </authorList>
    </citation>
    <scope>NUCLEOTIDE SEQUENCE</scope>
    <source>
        <strain evidence="9">ARV_011</strain>
    </source>
</reference>
<organism evidence="9 10">
    <name type="scientific">Scheffersomyces spartinae</name>
    <dbReference type="NCBI Taxonomy" id="45513"/>
    <lineage>
        <taxon>Eukaryota</taxon>
        <taxon>Fungi</taxon>
        <taxon>Dikarya</taxon>
        <taxon>Ascomycota</taxon>
        <taxon>Saccharomycotina</taxon>
        <taxon>Pichiomycetes</taxon>
        <taxon>Debaryomycetaceae</taxon>
        <taxon>Scheffersomyces</taxon>
    </lineage>
</organism>
<evidence type="ECO:0000256" key="1">
    <source>
        <dbReference type="ARBA" id="ARBA00004123"/>
    </source>
</evidence>
<keyword evidence="5" id="KW-0804">Transcription</keyword>
<dbReference type="Proteomes" id="UP000790833">
    <property type="component" value="Unassembled WGS sequence"/>
</dbReference>
<evidence type="ECO:0000313" key="9">
    <source>
        <dbReference type="EMBL" id="KAG7192144.1"/>
    </source>
</evidence>
<dbReference type="EMBL" id="JAHMUF010000020">
    <property type="protein sequence ID" value="KAG7192144.1"/>
    <property type="molecule type" value="Genomic_DNA"/>
</dbReference>
<feature type="compositionally biased region" description="Basic and acidic residues" evidence="8">
    <location>
        <begin position="424"/>
        <end position="448"/>
    </location>
</feature>
<evidence type="ECO:0000256" key="8">
    <source>
        <dbReference type="SAM" id="MobiDB-lite"/>
    </source>
</evidence>
<feature type="region of interest" description="Disordered" evidence="8">
    <location>
        <begin position="302"/>
        <end position="330"/>
    </location>
</feature>
<evidence type="ECO:0000313" key="10">
    <source>
        <dbReference type="Proteomes" id="UP000790833"/>
    </source>
</evidence>
<evidence type="ECO:0000256" key="5">
    <source>
        <dbReference type="ARBA" id="ARBA00023163"/>
    </source>
</evidence>
<dbReference type="GeneID" id="66115883"/>
<dbReference type="InterPro" id="IPR004000">
    <property type="entry name" value="Actin"/>
</dbReference>
<comment type="subcellular location">
    <subcellularLocation>
        <location evidence="1">Nucleus</location>
    </subcellularLocation>
</comment>
<dbReference type="Gene3D" id="3.30.420.40">
    <property type="match status" value="2"/>
</dbReference>
<dbReference type="GO" id="GO:0005634">
    <property type="term" value="C:nucleus"/>
    <property type="evidence" value="ECO:0007669"/>
    <property type="project" value="UniProtKB-SubCell"/>
</dbReference>
<evidence type="ECO:0000256" key="3">
    <source>
        <dbReference type="ARBA" id="ARBA00023015"/>
    </source>
</evidence>
<keyword evidence="3" id="KW-0805">Transcription regulation</keyword>
<dbReference type="OrthoDB" id="7340501at2759"/>
<name>A0A9P8AGB3_9ASCO</name>
<comment type="caution">
    <text evidence="9">The sequence shown here is derived from an EMBL/GenBank/DDBJ whole genome shotgun (WGS) entry which is preliminary data.</text>
</comment>
<keyword evidence="10" id="KW-1185">Reference proteome</keyword>
<protein>
    <submittedName>
        <fullName evidence="9">Nuclear actin-protein involved in chromatin remodeling</fullName>
    </submittedName>
</protein>
<dbReference type="PANTHER" id="PTHR11937">
    <property type="entry name" value="ACTIN"/>
    <property type="match status" value="1"/>
</dbReference>
<accession>A0A9P8AGB3</accession>
<proteinExistence type="inferred from homology"/>
<sequence>MTRAASETPELPPQPIYTLRDYKPPIEPEPFYQHYESGIPIAIDLGSSQMRAGLTKELKPNNVFPSVVARYRDRKAATTLTLVGNDTYRDVSVRSSIKSPFDGPLITNWDYAEVMLDYLFEHLGVVGSSVTGGIDNPIVMTEPVCCPFSQRRTMYELLFENYQAPSVAFGIDSLFSYYANSATPAKSNGIVIGTGHELTHVIPVVNGKGILTQTKRIDWGGDQCQTFLSKLLMLKYPYFSSKLTPSQATNLFEEFCYILKDYQYELSNYLSLDYLEEKDIVAQAPIEFHQVVEKKKTEEELAKQAEKRREQGRRLQEQAQQKRKEKLEQKQQEFDYYSDIKNQLEGLDSQDVLLTLQDAGFDDLNDFNKYLSSLKKSLKKSQDGEDDPDQIEDPSITWPLVDIPDEELNDEEKRAKKRQRLHKANWEAREKAKEQKKQEEEERIKFEKEQEEWRARDLEDWCNTKRLELAEYISGYKERVKLLDSFKDRKSAAAQRRMKNIADLAGDEANNSSSSRKRKRNATIDNDPNDTFGANDDDWSVYREINNTKLEEQQEEDQKRITALEEELLKFDPDFHYEDTFAASQTFDWKNLVLHKFIHGPRQSISISMQAEGKTPEEIASHPEIIKRSHQMHLNIERIRVPEVLFQPSMAGLDQAGLIELLGDLVLKRFDGNFLSGGQSYSLIQDIFITGGLARLPNFSDRVFNDLQALIPTGSPLKVRLAQDPRLDAWKGMSKWANTEESKASFVTKKEYEEYGSEYIKEHGLGNVCLR</sequence>
<evidence type="ECO:0000256" key="4">
    <source>
        <dbReference type="ARBA" id="ARBA00023054"/>
    </source>
</evidence>